<protein>
    <submittedName>
        <fullName evidence="1">Uncharacterized protein</fullName>
    </submittedName>
</protein>
<dbReference type="AlphaFoldDB" id="A0A1V4STS3"/>
<evidence type="ECO:0000313" key="2">
    <source>
        <dbReference type="Proteomes" id="UP000191448"/>
    </source>
</evidence>
<dbReference type="OrthoDB" id="1910980at2"/>
<gene>
    <name evidence="1" type="ORF">CLTHE_20380</name>
</gene>
<dbReference type="RefSeq" id="WP_080023234.1">
    <property type="nucleotide sequence ID" value="NZ_LTAY01000049.1"/>
</dbReference>
<dbReference type="EMBL" id="LTAY01000049">
    <property type="protein sequence ID" value="OPX47263.1"/>
    <property type="molecule type" value="Genomic_DNA"/>
</dbReference>
<evidence type="ECO:0000313" key="1">
    <source>
        <dbReference type="EMBL" id="OPX47263.1"/>
    </source>
</evidence>
<proteinExistence type="predicted"/>
<comment type="caution">
    <text evidence="1">The sequence shown here is derived from an EMBL/GenBank/DDBJ whole genome shotgun (WGS) entry which is preliminary data.</text>
</comment>
<reference evidence="1 2" key="1">
    <citation type="submission" date="2016-02" db="EMBL/GenBank/DDBJ databases">
        <title>Genome sequence of Clostridium thermobutyricum DSM 4928.</title>
        <authorList>
            <person name="Poehlein A."/>
            <person name="Daniel R."/>
        </authorList>
    </citation>
    <scope>NUCLEOTIDE SEQUENCE [LARGE SCALE GENOMIC DNA]</scope>
    <source>
        <strain evidence="1 2">DSM 4928</strain>
    </source>
</reference>
<organism evidence="1 2">
    <name type="scientific">Clostridium thermobutyricum DSM 4928</name>
    <dbReference type="NCBI Taxonomy" id="1121339"/>
    <lineage>
        <taxon>Bacteria</taxon>
        <taxon>Bacillati</taxon>
        <taxon>Bacillota</taxon>
        <taxon>Clostridia</taxon>
        <taxon>Eubacteriales</taxon>
        <taxon>Clostridiaceae</taxon>
        <taxon>Clostridium</taxon>
    </lineage>
</organism>
<accession>A0A1V4STS3</accession>
<sequence length="122" mass="14528">MEFLDKTHEERFLHMEKESGKTKKNKEYEILYFIIAGNDGLWDKRNLILSESFDELIVDLENDKNRCVTGPFDNSERKLLNLAVNMFNIRLAKMALAEIMYDLDPRDQKLAFNLLKFKYNMK</sequence>
<name>A0A1V4STS3_9CLOT</name>
<dbReference type="Proteomes" id="UP000191448">
    <property type="component" value="Unassembled WGS sequence"/>
</dbReference>